<dbReference type="AlphaFoldDB" id="A0AA46BMN9"/>
<accession>A0AA46BMN9</accession>
<comment type="caution">
    <text evidence="2">The sequence shown here is derived from an EMBL/GenBank/DDBJ whole genome shotgun (WGS) entry which is preliminary data.</text>
</comment>
<evidence type="ECO:0000313" key="3">
    <source>
        <dbReference type="Proteomes" id="UP000254118"/>
    </source>
</evidence>
<proteinExistence type="predicted"/>
<evidence type="ECO:0000313" key="2">
    <source>
        <dbReference type="EMBL" id="STD07560.1"/>
    </source>
</evidence>
<organism evidence="2 3">
    <name type="scientific">Dermatophilus congolensis</name>
    <dbReference type="NCBI Taxonomy" id="1863"/>
    <lineage>
        <taxon>Bacteria</taxon>
        <taxon>Bacillati</taxon>
        <taxon>Actinomycetota</taxon>
        <taxon>Actinomycetes</taxon>
        <taxon>Micrococcales</taxon>
        <taxon>Dermatophilaceae</taxon>
        <taxon>Dermatophilus</taxon>
    </lineage>
</organism>
<dbReference type="EMBL" id="UFYA01000001">
    <property type="protein sequence ID" value="STD07560.1"/>
    <property type="molecule type" value="Genomic_DNA"/>
</dbReference>
<keyword evidence="1" id="KW-0175">Coiled coil</keyword>
<protein>
    <submittedName>
        <fullName evidence="2">Uncharacterized protein</fullName>
    </submittedName>
</protein>
<name>A0AA46BMN9_9MICO</name>
<feature type="coiled-coil region" evidence="1">
    <location>
        <begin position="63"/>
        <end position="141"/>
    </location>
</feature>
<dbReference type="Proteomes" id="UP000254118">
    <property type="component" value="Unassembled WGS sequence"/>
</dbReference>
<sequence length="325" mass="35553">MEWAAFGVVNDAYLYMFVLFCLPLRRHAGCMTSDVLASLDAAVAAKAESDLLRRRRSALAERITEAEGNVVAARLQLQDEERAVKRLERVSFAHVISSLRGTHASDLSKEKAEAERARYRINAAREELGRLLREEQSVKSQLEALGDSEAAYEKALAAVVEAGRNDSAVAARAESATRELVRLRECRGIDEALESGEVAQEALARARDSLSAAQDWSTWDTFAGGGMVSSLVKHDALDKTVAHLRVAASACERFSRDLDDAGLPEVDGAVVSQFDRAVDIWFDNIFTDLSVHQSVNEATDDIRRAEKAVSTAMDALFARRAALNA</sequence>
<reference evidence="2 3" key="1">
    <citation type="submission" date="2018-06" db="EMBL/GenBank/DDBJ databases">
        <authorList>
            <consortium name="Pathogen Informatics"/>
            <person name="Doyle S."/>
        </authorList>
    </citation>
    <scope>NUCLEOTIDE SEQUENCE [LARGE SCALE GENOMIC DNA]</scope>
    <source>
        <strain evidence="2 3">NCTC7915</strain>
    </source>
</reference>
<evidence type="ECO:0000256" key="1">
    <source>
        <dbReference type="SAM" id="Coils"/>
    </source>
</evidence>
<gene>
    <name evidence="2" type="ORF">NCTC7915_00829</name>
</gene>